<dbReference type="EMBL" id="LR791995">
    <property type="protein sequence ID" value="CAB3267857.1"/>
    <property type="molecule type" value="mRNA"/>
</dbReference>
<dbReference type="PANTHER" id="PTHR45913">
    <property type="entry name" value="EPM2A-INTERACTING PROTEIN 1"/>
    <property type="match status" value="1"/>
</dbReference>
<sequence length="171" mass="19669">MILTDIIKHNIRLKLKLVLGSELRREYVAKKKQEIRRRQFVFTKRSCESLAMTEASYEIALLLTKKKKSFSDGEEIVKPCLRIFANCLCNKNIEKKADEIALSKQTVTRRTEELASDVSQQLKDLVQSCIFFSLALDESTDIIDVAQLCIFIRGIDDNFSVFEELLSRVTS</sequence>
<dbReference type="AlphaFoldDB" id="A0A6F9DWN1"/>
<organism evidence="1">
    <name type="scientific">Phallusia mammillata</name>
    <dbReference type="NCBI Taxonomy" id="59560"/>
    <lineage>
        <taxon>Eukaryota</taxon>
        <taxon>Metazoa</taxon>
        <taxon>Chordata</taxon>
        <taxon>Tunicata</taxon>
        <taxon>Ascidiacea</taxon>
        <taxon>Phlebobranchia</taxon>
        <taxon>Ascidiidae</taxon>
        <taxon>Phallusia</taxon>
    </lineage>
</organism>
<dbReference type="PANTHER" id="PTHR45913:SF21">
    <property type="entry name" value="DUF4371 DOMAIN-CONTAINING PROTEIN"/>
    <property type="match status" value="1"/>
</dbReference>
<gene>
    <name evidence="1" type="primary">Zbed5-005</name>
</gene>
<evidence type="ECO:0000313" key="1">
    <source>
        <dbReference type="EMBL" id="CAB3267857.1"/>
    </source>
</evidence>
<protein>
    <submittedName>
        <fullName evidence="1">Zinc finger BED domain-containing protein 5-like</fullName>
    </submittedName>
</protein>
<accession>A0A6F9DWN1</accession>
<reference evidence="1" key="1">
    <citation type="submission" date="2020-04" db="EMBL/GenBank/DDBJ databases">
        <authorList>
            <person name="Neveu A P."/>
        </authorList>
    </citation>
    <scope>NUCLEOTIDE SEQUENCE</scope>
    <source>
        <tissue evidence="1">Whole embryo</tissue>
    </source>
</reference>
<proteinExistence type="evidence at transcript level"/>
<name>A0A6F9DWN1_9ASCI</name>